<evidence type="ECO:0000313" key="1">
    <source>
        <dbReference type="EMBL" id="EIJ41204.1"/>
    </source>
</evidence>
<accession>I3CC61</accession>
<dbReference type="HOGENOM" id="CLU_3285545_0_0_6"/>
<proteinExistence type="predicted"/>
<keyword evidence="2" id="KW-1185">Reference proteome</keyword>
<name>I3CC61_9GAMM</name>
<dbReference type="Proteomes" id="UP000005744">
    <property type="component" value="Unassembled WGS sequence"/>
</dbReference>
<evidence type="ECO:0000313" key="2">
    <source>
        <dbReference type="Proteomes" id="UP000005744"/>
    </source>
</evidence>
<dbReference type="AlphaFoldDB" id="I3CC61"/>
<organism evidence="1 2">
    <name type="scientific">Beggiatoa alba B18LD</name>
    <dbReference type="NCBI Taxonomy" id="395493"/>
    <lineage>
        <taxon>Bacteria</taxon>
        <taxon>Pseudomonadati</taxon>
        <taxon>Pseudomonadota</taxon>
        <taxon>Gammaproteobacteria</taxon>
        <taxon>Thiotrichales</taxon>
        <taxon>Thiotrichaceae</taxon>
        <taxon>Beggiatoa</taxon>
    </lineage>
</organism>
<gene>
    <name evidence="1" type="ORF">BegalDRAFT_0282</name>
</gene>
<dbReference type="STRING" id="395493.BegalDRAFT_0282"/>
<protein>
    <submittedName>
        <fullName evidence="1">Uncharacterized protein</fullName>
    </submittedName>
</protein>
<sequence length="40" mass="4501">MLFNSANSENPVNSDSDKLLFFKETSRTQVMVISHALAEE</sequence>
<dbReference type="EMBL" id="JH600070">
    <property type="protein sequence ID" value="EIJ41204.1"/>
    <property type="molecule type" value="Genomic_DNA"/>
</dbReference>
<reference evidence="1 2" key="1">
    <citation type="submission" date="2011-11" db="EMBL/GenBank/DDBJ databases">
        <title>Improved High-Quality Draft sequence of Beggiatoa alba B18lD.</title>
        <authorList>
            <consortium name="US DOE Joint Genome Institute"/>
            <person name="Lucas S."/>
            <person name="Han J."/>
            <person name="Lapidus A."/>
            <person name="Cheng J.-F."/>
            <person name="Goodwin L."/>
            <person name="Pitluck S."/>
            <person name="Peters L."/>
            <person name="Mikhailova N."/>
            <person name="Held B."/>
            <person name="Detter J.C."/>
            <person name="Han C."/>
            <person name="Tapia R."/>
            <person name="Land M."/>
            <person name="Hauser L."/>
            <person name="Kyrpides N."/>
            <person name="Ivanova N."/>
            <person name="Pagani I."/>
            <person name="Samuel K."/>
            <person name="Teske A."/>
            <person name="Mueller J."/>
            <person name="Woyke T."/>
        </authorList>
    </citation>
    <scope>NUCLEOTIDE SEQUENCE [LARGE SCALE GENOMIC DNA]</scope>
    <source>
        <strain evidence="1 2">B18LD</strain>
    </source>
</reference>